<name>A0ACC2CAR7_DIPCM</name>
<reference evidence="2" key="1">
    <citation type="journal article" date="2024" name="Proc. Natl. Acad. Sci. U.S.A.">
        <title>Extraordinary preservation of gene collinearity over three hundred million years revealed in homosporous lycophytes.</title>
        <authorList>
            <person name="Li C."/>
            <person name="Wickell D."/>
            <person name="Kuo L.Y."/>
            <person name="Chen X."/>
            <person name="Nie B."/>
            <person name="Liao X."/>
            <person name="Peng D."/>
            <person name="Ji J."/>
            <person name="Jenkins J."/>
            <person name="Williams M."/>
            <person name="Shu S."/>
            <person name="Plott C."/>
            <person name="Barry K."/>
            <person name="Rajasekar S."/>
            <person name="Grimwood J."/>
            <person name="Han X."/>
            <person name="Sun S."/>
            <person name="Hou Z."/>
            <person name="He W."/>
            <person name="Dai G."/>
            <person name="Sun C."/>
            <person name="Schmutz J."/>
            <person name="Leebens-Mack J.H."/>
            <person name="Li F.W."/>
            <person name="Wang L."/>
        </authorList>
    </citation>
    <scope>NUCLEOTIDE SEQUENCE [LARGE SCALE GENOMIC DNA]</scope>
    <source>
        <strain evidence="2">cv. PW_Plant_1</strain>
    </source>
</reference>
<comment type="caution">
    <text evidence="1">The sequence shown here is derived from an EMBL/GenBank/DDBJ whole genome shotgun (WGS) entry which is preliminary data.</text>
</comment>
<organism evidence="1 2">
    <name type="scientific">Diphasiastrum complanatum</name>
    <name type="common">Issler's clubmoss</name>
    <name type="synonym">Lycopodium complanatum</name>
    <dbReference type="NCBI Taxonomy" id="34168"/>
    <lineage>
        <taxon>Eukaryota</taxon>
        <taxon>Viridiplantae</taxon>
        <taxon>Streptophyta</taxon>
        <taxon>Embryophyta</taxon>
        <taxon>Tracheophyta</taxon>
        <taxon>Lycopodiopsida</taxon>
        <taxon>Lycopodiales</taxon>
        <taxon>Lycopodiaceae</taxon>
        <taxon>Lycopodioideae</taxon>
        <taxon>Diphasiastrum</taxon>
    </lineage>
</organism>
<accession>A0ACC2CAR7</accession>
<protein>
    <submittedName>
        <fullName evidence="1">Uncharacterized protein</fullName>
    </submittedName>
</protein>
<proteinExistence type="predicted"/>
<evidence type="ECO:0000313" key="2">
    <source>
        <dbReference type="Proteomes" id="UP001162992"/>
    </source>
</evidence>
<sequence>MCQVSTKKTMKCHADATAVGPGKGFQASTAARSNHQVGPGRLPAKWWVQASAAPAIRPSAVKVQNQRIAKRWHVRLLVLWVLAGISVSIWVFYSMNADIIKRRQEMLSNMCEERAWMLQDQFVSSLNHVRALTALVTTFHLGKRPSALDQDTFAAYAARTSFERPLMAGVAYAIRVLHAQREQFEREQGWVIKKMHSNELQPAQAEYAPTVLTQDTLSHLASLDLMSGEEDRENILRARASGKGALTSPFRLLESNHLGVVLTFTVYTTDLPPDASAEERIERTAGYMGGAFDFESLVENLLRQLAESQAIIVNVYDITNKSNPLVMYGPNISIETAVSHTSKLEFGDPLRKHEMRCRFYKQPPIPWSAITTSIGILVIVLLIGHILYAAVNRIEKVEEDYRKMEALKLLAESADVAKSQFLATVSHEIRTPMNGVLGMLQMLMDTELDATQCDFACTAHESGKQLIKLINEVLDQAKIESGRMELENVPFELRIILDDILSLFSAEIKDKGIELAVFVSERVPAVLVGDPARLRQIITNLVGNSVKFTDRGHIFVCVHLVDDENRVDVPPERSVESVDDEELDGSQNSCTTLSGLEAADEKNSWATFKLLLMHGSSEPISTSLETSSTVNLVFSVEDTGVGIPYQAQERVFMPFMQADSSTSRNYGGTGIGLSISRCLVELMKGEMTFVSKPGVGTTFRFGLPLKKGDSSMLKKHAEANWRHPQNAPLPTKFKGKRALVVDGRPVRSQVTKYHLQRLGIFVEIIVSNKCSSAVSRVMMRCGTTNYSSNCTSGNIDMILIDKDAWGPDTGVEFSDSLKKQTDARLNGLPKLILLAMSLTNEEASKEEFRDKTVMKPLRACNIALYLQGAFGFRNHRSQARVLIEGPGSLHNLLSGRHILVVDDNKVNRLVAAGALVKFGAQVECAESGKEAILKLQPPHKFDACFMDVQMPELDGFEATRRIRKAEIAASERLPRNGDVKNGKHTYRVPILAMTADVIQATREECTRCGMDGYVSKPFEEEQLYNAVAVLFDSAH</sequence>
<dbReference type="EMBL" id="CM055102">
    <property type="protein sequence ID" value="KAJ7539129.1"/>
    <property type="molecule type" value="Genomic_DNA"/>
</dbReference>
<dbReference type="Proteomes" id="UP001162992">
    <property type="component" value="Chromosome 11"/>
</dbReference>
<gene>
    <name evidence="1" type="ORF">O6H91_11G077600</name>
</gene>
<keyword evidence="2" id="KW-1185">Reference proteome</keyword>
<evidence type="ECO:0000313" key="1">
    <source>
        <dbReference type="EMBL" id="KAJ7539129.1"/>
    </source>
</evidence>